<keyword evidence="2" id="KW-0812">Transmembrane</keyword>
<name>A0AAJ0FQP8_9PEZI</name>
<dbReference type="AlphaFoldDB" id="A0AAJ0FQP8"/>
<comment type="caution">
    <text evidence="3">The sequence shown here is derived from an EMBL/GenBank/DDBJ whole genome shotgun (WGS) entry which is preliminary data.</text>
</comment>
<feature type="compositionally biased region" description="Basic and acidic residues" evidence="1">
    <location>
        <begin position="70"/>
        <end position="86"/>
    </location>
</feature>
<keyword evidence="2" id="KW-0472">Membrane</keyword>
<evidence type="ECO:0000256" key="2">
    <source>
        <dbReference type="SAM" id="Phobius"/>
    </source>
</evidence>
<evidence type="ECO:0000256" key="1">
    <source>
        <dbReference type="SAM" id="MobiDB-lite"/>
    </source>
</evidence>
<sequence>MDTAILFLRLISLPPGNSSDDLSPSPSFLPSSTTESANSRQPTAAKFTFVSSTSARILVLPTFPLEHEYATGKKTKGEKQQKKALESSHSLPRVSSPLPPVHFACVLPRPSNTIFLNANSDYTSIIPTGSSSCLHQAAHGSKGPKSPKASPRTSLPKIKHRHSFNFQISLLLTVLLSSAQTALFLIVTFVLESCCVYWRRSADSHFNIT</sequence>
<gene>
    <name evidence="3" type="ORF">QBC33DRAFT_155244</name>
</gene>
<keyword evidence="4" id="KW-1185">Reference proteome</keyword>
<protein>
    <submittedName>
        <fullName evidence="3">Uncharacterized protein</fullName>
    </submittedName>
</protein>
<proteinExistence type="predicted"/>
<feature type="region of interest" description="Disordered" evidence="1">
    <location>
        <begin position="18"/>
        <end position="42"/>
    </location>
</feature>
<dbReference type="Proteomes" id="UP001244011">
    <property type="component" value="Unassembled WGS sequence"/>
</dbReference>
<keyword evidence="2" id="KW-1133">Transmembrane helix</keyword>
<feature type="region of interest" description="Disordered" evidence="1">
    <location>
        <begin position="134"/>
        <end position="154"/>
    </location>
</feature>
<dbReference type="RefSeq" id="XP_060287691.1">
    <property type="nucleotide sequence ID" value="XM_060422188.1"/>
</dbReference>
<evidence type="ECO:0000313" key="3">
    <source>
        <dbReference type="EMBL" id="KAK1771478.1"/>
    </source>
</evidence>
<feature type="transmembrane region" description="Helical" evidence="2">
    <location>
        <begin position="168"/>
        <end position="191"/>
    </location>
</feature>
<evidence type="ECO:0000313" key="4">
    <source>
        <dbReference type="Proteomes" id="UP001244011"/>
    </source>
</evidence>
<feature type="compositionally biased region" description="Polar residues" evidence="1">
    <location>
        <begin position="33"/>
        <end position="42"/>
    </location>
</feature>
<reference evidence="3" key="1">
    <citation type="submission" date="2023-06" db="EMBL/GenBank/DDBJ databases">
        <title>Genome-scale phylogeny and comparative genomics of the fungal order Sordariales.</title>
        <authorList>
            <consortium name="Lawrence Berkeley National Laboratory"/>
            <person name="Hensen N."/>
            <person name="Bonometti L."/>
            <person name="Westerberg I."/>
            <person name="Brannstrom I.O."/>
            <person name="Guillou S."/>
            <person name="Cros-Aarteil S."/>
            <person name="Calhoun S."/>
            <person name="Haridas S."/>
            <person name="Kuo A."/>
            <person name="Mondo S."/>
            <person name="Pangilinan J."/>
            <person name="Riley R."/>
            <person name="Labutti K."/>
            <person name="Andreopoulos B."/>
            <person name="Lipzen A."/>
            <person name="Chen C."/>
            <person name="Yanf M."/>
            <person name="Daum C."/>
            <person name="Ng V."/>
            <person name="Clum A."/>
            <person name="Steindorff A."/>
            <person name="Ohm R."/>
            <person name="Martin F."/>
            <person name="Silar P."/>
            <person name="Natvig D."/>
            <person name="Lalanne C."/>
            <person name="Gautier V."/>
            <person name="Ament-Velasquez S.L."/>
            <person name="Kruys A."/>
            <person name="Hutchinson M.I."/>
            <person name="Powell A.J."/>
            <person name="Barry K."/>
            <person name="Miller A.N."/>
            <person name="Grigoriev I.V."/>
            <person name="Debuchy R."/>
            <person name="Gladieux P."/>
            <person name="Thoren M.H."/>
            <person name="Johannesson H."/>
        </authorList>
    </citation>
    <scope>NUCLEOTIDE SEQUENCE</scope>
    <source>
        <strain evidence="3">8032-3</strain>
    </source>
</reference>
<organism evidence="3 4">
    <name type="scientific">Phialemonium atrogriseum</name>
    <dbReference type="NCBI Taxonomy" id="1093897"/>
    <lineage>
        <taxon>Eukaryota</taxon>
        <taxon>Fungi</taxon>
        <taxon>Dikarya</taxon>
        <taxon>Ascomycota</taxon>
        <taxon>Pezizomycotina</taxon>
        <taxon>Sordariomycetes</taxon>
        <taxon>Sordariomycetidae</taxon>
        <taxon>Cephalothecales</taxon>
        <taxon>Cephalothecaceae</taxon>
        <taxon>Phialemonium</taxon>
    </lineage>
</organism>
<accession>A0AAJ0FQP8</accession>
<dbReference type="GeneID" id="85305375"/>
<feature type="compositionally biased region" description="Low complexity" evidence="1">
    <location>
        <begin position="18"/>
        <end position="32"/>
    </location>
</feature>
<feature type="region of interest" description="Disordered" evidence="1">
    <location>
        <begin position="70"/>
        <end position="93"/>
    </location>
</feature>
<dbReference type="EMBL" id="MU838998">
    <property type="protein sequence ID" value="KAK1771478.1"/>
    <property type="molecule type" value="Genomic_DNA"/>
</dbReference>